<dbReference type="AlphaFoldDB" id="A0A4C1XV86"/>
<gene>
    <name evidence="2" type="ORF">EVAR_49362_1</name>
</gene>
<dbReference type="Proteomes" id="UP000299102">
    <property type="component" value="Unassembled WGS sequence"/>
</dbReference>
<evidence type="ECO:0000313" key="3">
    <source>
        <dbReference type="Proteomes" id="UP000299102"/>
    </source>
</evidence>
<evidence type="ECO:0000313" key="2">
    <source>
        <dbReference type="EMBL" id="GBP67468.1"/>
    </source>
</evidence>
<keyword evidence="3" id="KW-1185">Reference proteome</keyword>
<sequence>MKKYTVGGYKKWREVDKRKENRIRYSPPAAPGTRIKFRSGISPHRKYDPKNIRFRRCSRRYIECLRANIATEGLLAPSPPTDLGTPAPATAGPEDAHRTSSGSRTHRAGRIAEHAQIGLTAHRRFVYI</sequence>
<name>A0A4C1XV86_EUMVA</name>
<reference evidence="2 3" key="1">
    <citation type="journal article" date="2019" name="Commun. Biol.">
        <title>The bagworm genome reveals a unique fibroin gene that provides high tensile strength.</title>
        <authorList>
            <person name="Kono N."/>
            <person name="Nakamura H."/>
            <person name="Ohtoshi R."/>
            <person name="Tomita M."/>
            <person name="Numata K."/>
            <person name="Arakawa K."/>
        </authorList>
    </citation>
    <scope>NUCLEOTIDE SEQUENCE [LARGE SCALE GENOMIC DNA]</scope>
</reference>
<feature type="region of interest" description="Disordered" evidence="1">
    <location>
        <begin position="23"/>
        <end position="44"/>
    </location>
</feature>
<comment type="caution">
    <text evidence="2">The sequence shown here is derived from an EMBL/GenBank/DDBJ whole genome shotgun (WGS) entry which is preliminary data.</text>
</comment>
<dbReference type="EMBL" id="BGZK01000984">
    <property type="protein sequence ID" value="GBP67468.1"/>
    <property type="molecule type" value="Genomic_DNA"/>
</dbReference>
<feature type="region of interest" description="Disordered" evidence="1">
    <location>
        <begin position="74"/>
        <end position="112"/>
    </location>
</feature>
<proteinExistence type="predicted"/>
<evidence type="ECO:0000256" key="1">
    <source>
        <dbReference type="SAM" id="MobiDB-lite"/>
    </source>
</evidence>
<accession>A0A4C1XV86</accession>
<organism evidence="2 3">
    <name type="scientific">Eumeta variegata</name>
    <name type="common">Bagworm moth</name>
    <name type="synonym">Eumeta japonica</name>
    <dbReference type="NCBI Taxonomy" id="151549"/>
    <lineage>
        <taxon>Eukaryota</taxon>
        <taxon>Metazoa</taxon>
        <taxon>Ecdysozoa</taxon>
        <taxon>Arthropoda</taxon>
        <taxon>Hexapoda</taxon>
        <taxon>Insecta</taxon>
        <taxon>Pterygota</taxon>
        <taxon>Neoptera</taxon>
        <taxon>Endopterygota</taxon>
        <taxon>Lepidoptera</taxon>
        <taxon>Glossata</taxon>
        <taxon>Ditrysia</taxon>
        <taxon>Tineoidea</taxon>
        <taxon>Psychidae</taxon>
        <taxon>Oiketicinae</taxon>
        <taxon>Eumeta</taxon>
    </lineage>
</organism>
<protein>
    <submittedName>
        <fullName evidence="2">Uncharacterized protein</fullName>
    </submittedName>
</protein>